<dbReference type="InterPro" id="IPR016162">
    <property type="entry name" value="Ald_DH_N"/>
</dbReference>
<dbReference type="Gene3D" id="3.40.605.10">
    <property type="entry name" value="Aldehyde Dehydrogenase, Chain A, domain 1"/>
    <property type="match status" value="1"/>
</dbReference>
<dbReference type="InterPro" id="IPR016161">
    <property type="entry name" value="Ald_DH/histidinol_DH"/>
</dbReference>
<evidence type="ECO:0000313" key="5">
    <source>
        <dbReference type="Proteomes" id="UP001500432"/>
    </source>
</evidence>
<feature type="region of interest" description="Disordered" evidence="2">
    <location>
        <begin position="1"/>
        <end position="61"/>
    </location>
</feature>
<dbReference type="EMBL" id="BAAAQW010000012">
    <property type="protein sequence ID" value="GAA2202869.1"/>
    <property type="molecule type" value="Genomic_DNA"/>
</dbReference>
<organism evidence="4 5">
    <name type="scientific">Sinomonas flava</name>
    <dbReference type="NCBI Taxonomy" id="496857"/>
    <lineage>
        <taxon>Bacteria</taxon>
        <taxon>Bacillati</taxon>
        <taxon>Actinomycetota</taxon>
        <taxon>Actinomycetes</taxon>
        <taxon>Micrococcales</taxon>
        <taxon>Micrococcaceae</taxon>
        <taxon>Sinomonas</taxon>
    </lineage>
</organism>
<name>A0ABP5NTS2_9MICC</name>
<dbReference type="Gene3D" id="3.40.309.10">
    <property type="entry name" value="Aldehyde Dehydrogenase, Chain A, domain 2"/>
    <property type="match status" value="1"/>
</dbReference>
<gene>
    <name evidence="4" type="ORF">GCM10009849_33000</name>
</gene>
<keyword evidence="5" id="KW-1185">Reference proteome</keyword>
<reference evidence="5" key="1">
    <citation type="journal article" date="2019" name="Int. J. Syst. Evol. Microbiol.">
        <title>The Global Catalogue of Microorganisms (GCM) 10K type strain sequencing project: providing services to taxonomists for standard genome sequencing and annotation.</title>
        <authorList>
            <consortium name="The Broad Institute Genomics Platform"/>
            <consortium name="The Broad Institute Genome Sequencing Center for Infectious Disease"/>
            <person name="Wu L."/>
            <person name="Ma J."/>
        </authorList>
    </citation>
    <scope>NUCLEOTIDE SEQUENCE [LARGE SCALE GENOMIC DNA]</scope>
    <source>
        <strain evidence="5">JCM 16034</strain>
    </source>
</reference>
<feature type="compositionally biased region" description="Polar residues" evidence="2">
    <location>
        <begin position="24"/>
        <end position="37"/>
    </location>
</feature>
<sequence>MMSGLPHEARPDEDPVPGAAKAPSHQTLPETRAQSVVTEIRRDPRTGQPVARPVQSDPARADAALRSARSAWTMWRRVPQAQRSGTLRELAGAVESAAHELADLNSRETGRLFDDALAGVRSGAESLRRYAELSLLRSGPTLAGAFSGLDFTVYEPRGLVLGLTSWDDPVATACGIAGAGLAAGNVVLLKPSERCSALGRRLGRLFASAVPPGVLSTLTGDAELGAALAGDDRVNAIVHVGSAAVADSLVAASCRTGAHLVRGRGGSSSLIVDRGVDLGWAAACTAQAAFRHAGQLLSAPRRIFVLRDVEEVFLDELAEQARRWAASERVGPVVDEWARGEIHRAVLSALDDGAVVLAGGQFDEGPGSFYPPTVLARCAPSMSIMRDQVRGPVAAVMSVQTFDEAVAEAAEEPCGASATVLTRDIGHAQLAAAEIPASNVAVNGLAVGVTGTDAPGLPQAGSTAGFGPRLLDELSRPKVIHLEPPVAARGRGEY</sequence>
<dbReference type="Proteomes" id="UP001500432">
    <property type="component" value="Unassembled WGS sequence"/>
</dbReference>
<evidence type="ECO:0000256" key="2">
    <source>
        <dbReference type="SAM" id="MobiDB-lite"/>
    </source>
</evidence>
<comment type="caution">
    <text evidence="4">The sequence shown here is derived from an EMBL/GenBank/DDBJ whole genome shotgun (WGS) entry which is preliminary data.</text>
</comment>
<proteinExistence type="predicted"/>
<accession>A0ABP5NTS2</accession>
<evidence type="ECO:0000256" key="1">
    <source>
        <dbReference type="ARBA" id="ARBA00023002"/>
    </source>
</evidence>
<evidence type="ECO:0000259" key="3">
    <source>
        <dbReference type="Pfam" id="PF00171"/>
    </source>
</evidence>
<dbReference type="InterPro" id="IPR015590">
    <property type="entry name" value="Aldehyde_DH_dom"/>
</dbReference>
<dbReference type="Pfam" id="PF00171">
    <property type="entry name" value="Aldedh"/>
    <property type="match status" value="1"/>
</dbReference>
<dbReference type="InterPro" id="IPR016163">
    <property type="entry name" value="Ald_DH_C"/>
</dbReference>
<feature type="domain" description="Aldehyde dehydrogenase" evidence="3">
    <location>
        <begin position="42"/>
        <end position="478"/>
    </location>
</feature>
<dbReference type="SUPFAM" id="SSF53720">
    <property type="entry name" value="ALDH-like"/>
    <property type="match status" value="1"/>
</dbReference>
<dbReference type="PANTHER" id="PTHR11699">
    <property type="entry name" value="ALDEHYDE DEHYDROGENASE-RELATED"/>
    <property type="match status" value="1"/>
</dbReference>
<protein>
    <submittedName>
        <fullName evidence="4">Aldehyde dehydrogenase family protein</fullName>
    </submittedName>
</protein>
<keyword evidence="1" id="KW-0560">Oxidoreductase</keyword>
<evidence type="ECO:0000313" key="4">
    <source>
        <dbReference type="EMBL" id="GAA2202869.1"/>
    </source>
</evidence>